<feature type="compositionally biased region" description="Acidic residues" evidence="1">
    <location>
        <begin position="109"/>
        <end position="123"/>
    </location>
</feature>
<evidence type="ECO:0000313" key="3">
    <source>
        <dbReference type="Proteomes" id="UP001562425"/>
    </source>
</evidence>
<comment type="caution">
    <text evidence="2">The sequence shown here is derived from an EMBL/GenBank/DDBJ whole genome shotgun (WGS) entry which is preliminary data.</text>
</comment>
<protein>
    <submittedName>
        <fullName evidence="2">Uncharacterized protein</fullName>
    </submittedName>
</protein>
<keyword evidence="3" id="KW-1185">Reference proteome</keyword>
<feature type="compositionally biased region" description="Acidic residues" evidence="1">
    <location>
        <begin position="91"/>
        <end position="102"/>
    </location>
</feature>
<dbReference type="Proteomes" id="UP001562425">
    <property type="component" value="Unassembled WGS sequence"/>
</dbReference>
<dbReference type="AlphaFoldDB" id="A0ABD1DER3"/>
<feature type="region of interest" description="Disordered" evidence="1">
    <location>
        <begin position="91"/>
        <end position="161"/>
    </location>
</feature>
<gene>
    <name evidence="2" type="ORF">pipiens_009694</name>
</gene>
<dbReference type="EMBL" id="JBEHCU010006261">
    <property type="protein sequence ID" value="KAL1397522.1"/>
    <property type="molecule type" value="Genomic_DNA"/>
</dbReference>
<name>A0ABD1DER3_CULPP</name>
<reference evidence="2 3" key="1">
    <citation type="submission" date="2024-05" db="EMBL/GenBank/DDBJ databases">
        <title>Culex pipiens pipiens assembly and annotation.</title>
        <authorList>
            <person name="Alout H."/>
            <person name="Durand T."/>
        </authorList>
    </citation>
    <scope>NUCLEOTIDE SEQUENCE [LARGE SCALE GENOMIC DNA]</scope>
    <source>
        <strain evidence="2">HA-2024</strain>
        <tissue evidence="2">Whole body</tissue>
    </source>
</reference>
<accession>A0ABD1DER3</accession>
<sequence>MTPRSPDRCTRSHSCESCDSFANAAVVEEQLRQMQKQLNDIQLIPMQIQATLSYLTKTISKFVPPEMQREMPASMRGGSCVRDETIIEECEDLEDSDGDADGEERAEQPEGEGEEDDPEDEENFAGFFERLFDEAGDRYEEEPTDDGFGSDEEPEIGEEERLRLEKMERVSKLERSWPWSETAKPIHKRSNCHLVPSKTKIKQLDELPFYKRGFQQRFGN</sequence>
<feature type="compositionally biased region" description="Acidic residues" evidence="1">
    <location>
        <begin position="139"/>
        <end position="158"/>
    </location>
</feature>
<proteinExistence type="predicted"/>
<organism evidence="2 3">
    <name type="scientific">Culex pipiens pipiens</name>
    <name type="common">Northern house mosquito</name>
    <dbReference type="NCBI Taxonomy" id="38569"/>
    <lineage>
        <taxon>Eukaryota</taxon>
        <taxon>Metazoa</taxon>
        <taxon>Ecdysozoa</taxon>
        <taxon>Arthropoda</taxon>
        <taxon>Hexapoda</taxon>
        <taxon>Insecta</taxon>
        <taxon>Pterygota</taxon>
        <taxon>Neoptera</taxon>
        <taxon>Endopterygota</taxon>
        <taxon>Diptera</taxon>
        <taxon>Nematocera</taxon>
        <taxon>Culicoidea</taxon>
        <taxon>Culicidae</taxon>
        <taxon>Culicinae</taxon>
        <taxon>Culicini</taxon>
        <taxon>Culex</taxon>
        <taxon>Culex</taxon>
    </lineage>
</organism>
<evidence type="ECO:0000313" key="2">
    <source>
        <dbReference type="EMBL" id="KAL1397522.1"/>
    </source>
</evidence>
<evidence type="ECO:0000256" key="1">
    <source>
        <dbReference type="SAM" id="MobiDB-lite"/>
    </source>
</evidence>